<dbReference type="STRING" id="45286.A0A120K1N0"/>
<keyword evidence="5" id="KW-1185">Reference proteome</keyword>
<evidence type="ECO:0000259" key="3">
    <source>
        <dbReference type="Pfam" id="PF11989"/>
    </source>
</evidence>
<dbReference type="GO" id="GO:1990423">
    <property type="term" value="C:RZZ complex"/>
    <property type="evidence" value="ECO:0007669"/>
    <property type="project" value="TreeGrafter"/>
</dbReference>
<dbReference type="GeneID" id="28722763"/>
<dbReference type="Proteomes" id="UP000243052">
    <property type="component" value="Chromosome iii"/>
</dbReference>
<dbReference type="Pfam" id="PF11988">
    <property type="entry name" value="Dsl1_N"/>
    <property type="match status" value="1"/>
</dbReference>
<dbReference type="Gene3D" id="1.20.58.2230">
    <property type="entry name" value="Retrograde transport protein Dsl1, N-terminal domain"/>
    <property type="match status" value="1"/>
</dbReference>
<proteinExistence type="predicted"/>
<dbReference type="GO" id="GO:0007094">
    <property type="term" value="P:mitotic spindle assembly checkpoint signaling"/>
    <property type="evidence" value="ECO:0007669"/>
    <property type="project" value="TreeGrafter"/>
</dbReference>
<feature type="domain" description="Retrograde transport protein Dsl1 C-terminal" evidence="3">
    <location>
        <begin position="539"/>
        <end position="728"/>
    </location>
</feature>
<dbReference type="InterPro" id="IPR021875">
    <property type="entry name" value="Dsl1_N_dom"/>
</dbReference>
<dbReference type="InterPro" id="IPR038442">
    <property type="entry name" value="Dsl1_N_sf"/>
</dbReference>
<dbReference type="GO" id="GO:0005737">
    <property type="term" value="C:cytoplasm"/>
    <property type="evidence" value="ECO:0007669"/>
    <property type="project" value="GOC"/>
</dbReference>
<accession>A0A120K1N0</accession>
<gene>
    <name evidence="4" type="ORF">AW171_hschr31398</name>
</gene>
<feature type="region of interest" description="Disordered" evidence="1">
    <location>
        <begin position="373"/>
        <end position="412"/>
    </location>
</feature>
<reference evidence="4 5" key="1">
    <citation type="submission" date="2016-01" db="EMBL/GenBank/DDBJ databases">
        <title>Genome sequence of the yeast Holleya sinecauda.</title>
        <authorList>
            <person name="Dietrich F.S."/>
        </authorList>
    </citation>
    <scope>NUCLEOTIDE SEQUENCE [LARGE SCALE GENOMIC DNA]</scope>
    <source>
        <strain evidence="4 5">ATCC 58844</strain>
    </source>
</reference>
<dbReference type="PANTHER" id="PTHR12205">
    <property type="entry name" value="CENTROMERE/KINETOCHORE PROTEIN ZW10"/>
    <property type="match status" value="1"/>
</dbReference>
<dbReference type="AlphaFoldDB" id="A0A120K1N0"/>
<dbReference type="OrthoDB" id="534815at2759"/>
<dbReference type="RefSeq" id="XP_017986556.1">
    <property type="nucleotide sequence ID" value="XM_018131556.1"/>
</dbReference>
<dbReference type="PANTHER" id="PTHR12205:SF0">
    <property type="entry name" value="CENTROMERE_KINETOCHORE PROTEIN ZW10 HOMOLOG"/>
    <property type="match status" value="1"/>
</dbReference>
<evidence type="ECO:0000256" key="1">
    <source>
        <dbReference type="SAM" id="MobiDB-lite"/>
    </source>
</evidence>
<dbReference type="Pfam" id="PF11989">
    <property type="entry name" value="Dsl1_C"/>
    <property type="match status" value="1"/>
</dbReference>
<feature type="domain" description="Retrograde transport protein Dsl1 N-terminal" evidence="2">
    <location>
        <begin position="22"/>
        <end position="362"/>
    </location>
</feature>
<dbReference type="EMBL" id="CP014243">
    <property type="protein sequence ID" value="AMD19560.1"/>
    <property type="molecule type" value="Genomic_DNA"/>
</dbReference>
<dbReference type="Gene3D" id="1.10.357.150">
    <property type="match status" value="1"/>
</dbReference>
<organism evidence="4 5">
    <name type="scientific">Eremothecium sinecaudum</name>
    <dbReference type="NCBI Taxonomy" id="45286"/>
    <lineage>
        <taxon>Eukaryota</taxon>
        <taxon>Fungi</taxon>
        <taxon>Dikarya</taxon>
        <taxon>Ascomycota</taxon>
        <taxon>Saccharomycotina</taxon>
        <taxon>Saccharomycetes</taxon>
        <taxon>Saccharomycetales</taxon>
        <taxon>Saccharomycetaceae</taxon>
        <taxon>Eremothecium</taxon>
    </lineage>
</organism>
<sequence length="729" mass="84399">MESIAIKNKLKQSNAELNDLLSNLYGITSSIEEDPALLLPVDVDVQNQRSLTELKQRDSELTKSLNQLLKLKEVSQAATAFTQDIERNKLHEAVKGLQHIKQKVRHVDISSEGLRFEQALSSYIHELHSGLITKFEELLVKFCRITDNEITFTKQIKEGGLDTLTYEDVANVFCTNLVTGNAINLDSWIFGDLNIEDLKEDMQTRVVDCYEKYIKFKPVIEYIKIFLRKENVAFTLEQDTLIIKEEDVDPKRKLESYQALVDFLLNIFSPLASNQVIAALGPELINELTRLLKQNSKIFLSNDSHYKPQLSELNKSLIKLSSADKSTWKYDGEAIGKLLKGNDVYMNLEFDQLLQQQIESIRGFFKDDSWSELTEAETPTNPESEKVEKSSVGTKLSSKTTTNEWEWNEDDNDDGWAEEFDVNIDTAEEKPITKAKAKIDDKKSAEGWDDMWDDEIIDVASTSEKTQITQIPIKFQNILKTFQEGCEKLDKDVIGSSYTYKFNLLQTSFFAMCMCKYQKWWILVNDIEYILTQQRDNSLDQLASLLARYIENQITNMQKVSFNILKKQLQTMKTSEKQPDFKPITESLLPFLQSEAFPALCNLGQPQYCLDFLGFLYNDCIINQILKWDIISERNSENLSQLIQLIYDSTKISYLHNNNDYRHYRTKLAIVARVMTVHLKDIMEMFYNGDFFLFSTEEITSWIVLLFADTTMRRDCIFEVKTIREESEQ</sequence>
<name>A0A120K1N0_9SACH</name>
<protein>
    <submittedName>
        <fullName evidence="4">HCL591Cp</fullName>
    </submittedName>
</protein>
<dbReference type="Gene3D" id="1.10.287.3290">
    <property type="match status" value="1"/>
</dbReference>
<dbReference type="InterPro" id="IPR046362">
    <property type="entry name" value="Zw10/DSL1_C_sf"/>
</dbReference>
<evidence type="ECO:0000259" key="2">
    <source>
        <dbReference type="Pfam" id="PF11988"/>
    </source>
</evidence>
<dbReference type="GO" id="GO:0006888">
    <property type="term" value="P:endoplasmic reticulum to Golgi vesicle-mediated transport"/>
    <property type="evidence" value="ECO:0007669"/>
    <property type="project" value="TreeGrafter"/>
</dbReference>
<dbReference type="Gene3D" id="1.20.58.1440">
    <property type="match status" value="1"/>
</dbReference>
<dbReference type="InterPro" id="IPR021876">
    <property type="entry name" value="Dsl1_C"/>
</dbReference>
<evidence type="ECO:0000313" key="4">
    <source>
        <dbReference type="EMBL" id="AMD19560.1"/>
    </source>
</evidence>
<evidence type="ECO:0000313" key="5">
    <source>
        <dbReference type="Proteomes" id="UP000243052"/>
    </source>
</evidence>